<dbReference type="InterPro" id="IPR044730">
    <property type="entry name" value="RNase_H-like_dom_plant"/>
</dbReference>
<dbReference type="InParanoid" id="A0A2P5E5V3"/>
<reference evidence="3" key="1">
    <citation type="submission" date="2016-06" db="EMBL/GenBank/DDBJ databases">
        <title>Parallel loss of symbiosis genes in relatives of nitrogen-fixing non-legume Parasponia.</title>
        <authorList>
            <person name="Van Velzen R."/>
            <person name="Holmer R."/>
            <person name="Bu F."/>
            <person name="Rutten L."/>
            <person name="Van Zeijl A."/>
            <person name="Liu W."/>
            <person name="Santuari L."/>
            <person name="Cao Q."/>
            <person name="Sharma T."/>
            <person name="Shen D."/>
            <person name="Roswanjaya Y."/>
            <person name="Wardhani T."/>
            <person name="Kalhor M.S."/>
            <person name="Jansen J."/>
            <person name="Van den Hoogen J."/>
            <person name="Gungor B."/>
            <person name="Hartog M."/>
            <person name="Hontelez J."/>
            <person name="Verver J."/>
            <person name="Yang W.-C."/>
            <person name="Schijlen E."/>
            <person name="Repin R."/>
            <person name="Schilthuizen M."/>
            <person name="Schranz E."/>
            <person name="Heidstra R."/>
            <person name="Miyata K."/>
            <person name="Fedorova E."/>
            <person name="Kohlen W."/>
            <person name="Bisseling T."/>
            <person name="Smit S."/>
            <person name="Geurts R."/>
        </authorList>
    </citation>
    <scope>NUCLEOTIDE SEQUENCE [LARGE SCALE GENOMIC DNA]</scope>
    <source>
        <strain evidence="3">cv. RG33-2</strain>
    </source>
</reference>
<sequence>MNVDAVINAQSHSVGIGTVIGNAKGEVMAVLAKKVTGTLSANNAEVKALTISLLWARDVSLNLQLSLLRARDVGLNLHSLESDTLTVVQALNNGSICHSEFGELLLDVFSLFSFFPSVIVKHVLHKANKAAHDLARFALGVEDELTWLEESPLPIESVIVKYSTNL</sequence>
<feature type="domain" description="RNase H type-1" evidence="1">
    <location>
        <begin position="2"/>
        <end position="138"/>
    </location>
</feature>
<dbReference type="EMBL" id="JXTC01000229">
    <property type="protein sequence ID" value="PON80911.1"/>
    <property type="molecule type" value="Genomic_DNA"/>
</dbReference>
<dbReference type="Gene3D" id="3.30.420.10">
    <property type="entry name" value="Ribonuclease H-like superfamily/Ribonuclease H"/>
    <property type="match status" value="1"/>
</dbReference>
<gene>
    <name evidence="2" type="ORF">TorRG33x02_233190</name>
</gene>
<dbReference type="InterPro" id="IPR002156">
    <property type="entry name" value="RNaseH_domain"/>
</dbReference>
<proteinExistence type="predicted"/>
<dbReference type="SUPFAM" id="SSF53098">
    <property type="entry name" value="Ribonuclease H-like"/>
    <property type="match status" value="1"/>
</dbReference>
<dbReference type="InterPro" id="IPR012337">
    <property type="entry name" value="RNaseH-like_sf"/>
</dbReference>
<evidence type="ECO:0000313" key="3">
    <source>
        <dbReference type="Proteomes" id="UP000237000"/>
    </source>
</evidence>
<accession>A0A2P5E5V3</accession>
<dbReference type="GO" id="GO:0003676">
    <property type="term" value="F:nucleic acid binding"/>
    <property type="evidence" value="ECO:0007669"/>
    <property type="project" value="InterPro"/>
</dbReference>
<dbReference type="CDD" id="cd06222">
    <property type="entry name" value="RNase_H_like"/>
    <property type="match status" value="1"/>
</dbReference>
<protein>
    <submittedName>
        <fullName evidence="2">Ribonuclease H-like domain containing protein</fullName>
    </submittedName>
</protein>
<dbReference type="GO" id="GO:0004523">
    <property type="term" value="F:RNA-DNA hybrid ribonuclease activity"/>
    <property type="evidence" value="ECO:0007669"/>
    <property type="project" value="InterPro"/>
</dbReference>
<dbReference type="InterPro" id="IPR036397">
    <property type="entry name" value="RNaseH_sf"/>
</dbReference>
<dbReference type="Pfam" id="PF13456">
    <property type="entry name" value="RVT_3"/>
    <property type="match status" value="1"/>
</dbReference>
<evidence type="ECO:0000313" key="2">
    <source>
        <dbReference type="EMBL" id="PON80911.1"/>
    </source>
</evidence>
<name>A0A2P5E5V3_TREOI</name>
<dbReference type="InterPro" id="IPR052929">
    <property type="entry name" value="RNase_H-like_EbsB-rel"/>
</dbReference>
<dbReference type="Proteomes" id="UP000237000">
    <property type="component" value="Unassembled WGS sequence"/>
</dbReference>
<dbReference type="AlphaFoldDB" id="A0A2P5E5V3"/>
<evidence type="ECO:0000259" key="1">
    <source>
        <dbReference type="Pfam" id="PF13456"/>
    </source>
</evidence>
<keyword evidence="3" id="KW-1185">Reference proteome</keyword>
<dbReference type="PANTHER" id="PTHR47074:SF48">
    <property type="entry name" value="POLYNUCLEOTIDYL TRANSFERASE, RIBONUCLEASE H-LIKE SUPERFAMILY PROTEIN"/>
    <property type="match status" value="1"/>
</dbReference>
<comment type="caution">
    <text evidence="2">The sequence shown here is derived from an EMBL/GenBank/DDBJ whole genome shotgun (WGS) entry which is preliminary data.</text>
</comment>
<dbReference type="PANTHER" id="PTHR47074">
    <property type="entry name" value="BNAC02G40300D PROTEIN"/>
    <property type="match status" value="1"/>
</dbReference>
<organism evidence="2 3">
    <name type="scientific">Trema orientale</name>
    <name type="common">Charcoal tree</name>
    <name type="synonym">Celtis orientalis</name>
    <dbReference type="NCBI Taxonomy" id="63057"/>
    <lineage>
        <taxon>Eukaryota</taxon>
        <taxon>Viridiplantae</taxon>
        <taxon>Streptophyta</taxon>
        <taxon>Embryophyta</taxon>
        <taxon>Tracheophyta</taxon>
        <taxon>Spermatophyta</taxon>
        <taxon>Magnoliopsida</taxon>
        <taxon>eudicotyledons</taxon>
        <taxon>Gunneridae</taxon>
        <taxon>Pentapetalae</taxon>
        <taxon>rosids</taxon>
        <taxon>fabids</taxon>
        <taxon>Rosales</taxon>
        <taxon>Cannabaceae</taxon>
        <taxon>Trema</taxon>
    </lineage>
</organism>
<dbReference type="OrthoDB" id="1193612at2759"/>